<evidence type="ECO:0000256" key="1">
    <source>
        <dbReference type="SAM" id="Phobius"/>
    </source>
</evidence>
<feature type="transmembrane region" description="Helical" evidence="1">
    <location>
        <begin position="134"/>
        <end position="152"/>
    </location>
</feature>
<name>W7XI78_TETTS</name>
<organism evidence="2 3">
    <name type="scientific">Tetrahymena thermophila (strain SB210)</name>
    <dbReference type="NCBI Taxonomy" id="312017"/>
    <lineage>
        <taxon>Eukaryota</taxon>
        <taxon>Sar</taxon>
        <taxon>Alveolata</taxon>
        <taxon>Ciliophora</taxon>
        <taxon>Intramacronucleata</taxon>
        <taxon>Oligohymenophorea</taxon>
        <taxon>Hymenostomatida</taxon>
        <taxon>Tetrahymenina</taxon>
        <taxon>Tetrahymenidae</taxon>
        <taxon>Tetrahymena</taxon>
    </lineage>
</organism>
<dbReference type="InParanoid" id="W7XI78"/>
<dbReference type="AlphaFoldDB" id="W7XI78"/>
<reference evidence="3" key="1">
    <citation type="journal article" date="2006" name="PLoS Biol.">
        <title>Macronuclear genome sequence of the ciliate Tetrahymena thermophila, a model eukaryote.</title>
        <authorList>
            <person name="Eisen J.A."/>
            <person name="Coyne R.S."/>
            <person name="Wu M."/>
            <person name="Wu D."/>
            <person name="Thiagarajan M."/>
            <person name="Wortman J.R."/>
            <person name="Badger J.H."/>
            <person name="Ren Q."/>
            <person name="Amedeo P."/>
            <person name="Jones K.M."/>
            <person name="Tallon L.J."/>
            <person name="Delcher A.L."/>
            <person name="Salzberg S.L."/>
            <person name="Silva J.C."/>
            <person name="Haas B.J."/>
            <person name="Majoros W.H."/>
            <person name="Farzad M."/>
            <person name="Carlton J.M."/>
            <person name="Smith R.K. Jr."/>
            <person name="Garg J."/>
            <person name="Pearlman R.E."/>
            <person name="Karrer K.M."/>
            <person name="Sun L."/>
            <person name="Manning G."/>
            <person name="Elde N.C."/>
            <person name="Turkewitz A.P."/>
            <person name="Asai D.J."/>
            <person name="Wilkes D.E."/>
            <person name="Wang Y."/>
            <person name="Cai H."/>
            <person name="Collins K."/>
            <person name="Stewart B.A."/>
            <person name="Lee S.R."/>
            <person name="Wilamowska K."/>
            <person name="Weinberg Z."/>
            <person name="Ruzzo W.L."/>
            <person name="Wloga D."/>
            <person name="Gaertig J."/>
            <person name="Frankel J."/>
            <person name="Tsao C.-C."/>
            <person name="Gorovsky M.A."/>
            <person name="Keeling P.J."/>
            <person name="Waller R.F."/>
            <person name="Patron N.J."/>
            <person name="Cherry J.M."/>
            <person name="Stover N.A."/>
            <person name="Krieger C.J."/>
            <person name="del Toro C."/>
            <person name="Ryder H.F."/>
            <person name="Williamson S.C."/>
            <person name="Barbeau R.A."/>
            <person name="Hamilton E.P."/>
            <person name="Orias E."/>
        </authorList>
    </citation>
    <scope>NUCLEOTIDE SEQUENCE [LARGE SCALE GENOMIC DNA]</scope>
    <source>
        <strain evidence="3">SB210</strain>
    </source>
</reference>
<keyword evidence="1" id="KW-0472">Membrane</keyword>
<keyword evidence="1 2" id="KW-0812">Transmembrane</keyword>
<dbReference type="EMBL" id="GG662605">
    <property type="protein sequence ID" value="EWS73074.1"/>
    <property type="molecule type" value="Genomic_DNA"/>
</dbReference>
<gene>
    <name evidence="2" type="ORF">TTHERM_000316529</name>
</gene>
<proteinExistence type="predicted"/>
<evidence type="ECO:0000313" key="3">
    <source>
        <dbReference type="Proteomes" id="UP000009168"/>
    </source>
</evidence>
<evidence type="ECO:0000313" key="2">
    <source>
        <dbReference type="EMBL" id="EWS73074.1"/>
    </source>
</evidence>
<sequence length="185" mass="22141">MDGYLLIYLVQNTFISLQNYKHITLMHFFCIFILILLKTLFIFTILFILQKEKFSQTILLRLFVLLFLRYDDCPQLFIFVNFKAGFLRHISSKIIFNLFLLLIIIVSMTKFSIIDNVQAAVFFLYSKLLQKIIGRIYQLLLYMYVCMFVCFFERIKKQLIFQLNKLVSIIVIHSFTHCGCSLFIY</sequence>
<keyword evidence="3" id="KW-1185">Reference proteome</keyword>
<protein>
    <submittedName>
        <fullName evidence="2">Transmembrane protein, putative</fullName>
    </submittedName>
</protein>
<feature type="transmembrane region" description="Helical" evidence="1">
    <location>
        <begin position="25"/>
        <end position="49"/>
    </location>
</feature>
<feature type="transmembrane region" description="Helical" evidence="1">
    <location>
        <begin position="94"/>
        <end position="114"/>
    </location>
</feature>
<dbReference type="Proteomes" id="UP000009168">
    <property type="component" value="Unassembled WGS sequence"/>
</dbReference>
<dbReference type="GeneID" id="24438404"/>
<dbReference type="KEGG" id="tet:TTHERM_000316529"/>
<dbReference type="RefSeq" id="XP_012654383.1">
    <property type="nucleotide sequence ID" value="XM_012798929.1"/>
</dbReference>
<keyword evidence="1" id="KW-1133">Transmembrane helix</keyword>
<accession>W7XI78</accession>